<proteinExistence type="predicted"/>
<dbReference type="RefSeq" id="XP_033572789.1">
    <property type="nucleotide sequence ID" value="XM_033720710.1"/>
</dbReference>
<protein>
    <submittedName>
        <fullName evidence="2 4">Uncharacterized protein</fullName>
    </submittedName>
</protein>
<keyword evidence="3" id="KW-1185">Reference proteome</keyword>
<dbReference type="EMBL" id="MU003708">
    <property type="protein sequence ID" value="KAF2805825.1"/>
    <property type="molecule type" value="Genomic_DNA"/>
</dbReference>
<feature type="coiled-coil region" evidence="1">
    <location>
        <begin position="2"/>
        <end position="29"/>
    </location>
</feature>
<accession>A0A6A6YCJ8</accession>
<dbReference type="AlphaFoldDB" id="A0A6A6YCJ8"/>
<dbReference type="Gene3D" id="1.20.1170.10">
    <property type="match status" value="1"/>
</dbReference>
<dbReference type="Proteomes" id="UP000504636">
    <property type="component" value="Unplaced"/>
</dbReference>
<evidence type="ECO:0000256" key="1">
    <source>
        <dbReference type="SAM" id="Coils"/>
    </source>
</evidence>
<reference evidence="4" key="2">
    <citation type="submission" date="2020-04" db="EMBL/GenBank/DDBJ databases">
        <authorList>
            <consortium name="NCBI Genome Project"/>
        </authorList>
    </citation>
    <scope>NUCLEOTIDE SEQUENCE</scope>
    <source>
        <strain evidence="4">CBS 304.34</strain>
    </source>
</reference>
<evidence type="ECO:0000313" key="3">
    <source>
        <dbReference type="Proteomes" id="UP000504636"/>
    </source>
</evidence>
<dbReference type="GeneID" id="54461603"/>
<organism evidence="2">
    <name type="scientific">Mytilinidion resinicola</name>
    <dbReference type="NCBI Taxonomy" id="574789"/>
    <lineage>
        <taxon>Eukaryota</taxon>
        <taxon>Fungi</taxon>
        <taxon>Dikarya</taxon>
        <taxon>Ascomycota</taxon>
        <taxon>Pezizomycotina</taxon>
        <taxon>Dothideomycetes</taxon>
        <taxon>Pleosporomycetidae</taxon>
        <taxon>Mytilinidiales</taxon>
        <taxon>Mytilinidiaceae</taxon>
        <taxon>Mytilinidion</taxon>
    </lineage>
</organism>
<evidence type="ECO:0000313" key="2">
    <source>
        <dbReference type="EMBL" id="KAF2805825.1"/>
    </source>
</evidence>
<reference evidence="4" key="3">
    <citation type="submission" date="2025-04" db="UniProtKB">
        <authorList>
            <consortium name="RefSeq"/>
        </authorList>
    </citation>
    <scope>IDENTIFICATION</scope>
    <source>
        <strain evidence="4">CBS 304.34</strain>
    </source>
</reference>
<feature type="coiled-coil region" evidence="1">
    <location>
        <begin position="109"/>
        <end position="154"/>
    </location>
</feature>
<dbReference type="OrthoDB" id="10652601at2759"/>
<evidence type="ECO:0000313" key="4">
    <source>
        <dbReference type="RefSeq" id="XP_033572789.1"/>
    </source>
</evidence>
<gene>
    <name evidence="2 4" type="ORF">BDZ99DRAFT_466177</name>
</gene>
<name>A0A6A6YCJ8_9PEZI</name>
<sequence>MAAALSAELEGLSQRLVALETDRANKERRDQENVTEKARQCTGALIDLAKLVVAWKEPLRGEDDTDQTISESNRGLLLAVARVEQSLVGLSDNMTKRLEDNMQSSLRFADTYASEVVGLQNRLQEAQQDVEKRMRDAQDSIDSLEKSIETATVAQKGMKGDLSACEKRGEMVQKSNEFTGGDTAAVVAATGGGAALWFGAIVFPPLAIGAIACNLVQAGYIADDVIKTRKIKKIKEEVEAIKTKISSSNSRISGLKSQVHDMENTRANLLILKAAVERTSKRSNAISEKAQTLERRYNQDQSRVAECLIKLRTARLTSLDFAVADSKDAVLETLVTLSLDMTAFIPNEHMVTEFLQDLLAQLRRDHGSATGITGTNAVSKSPN</sequence>
<reference evidence="2 4" key="1">
    <citation type="journal article" date="2020" name="Stud. Mycol.">
        <title>101 Dothideomycetes genomes: a test case for predicting lifestyles and emergence of pathogens.</title>
        <authorList>
            <person name="Haridas S."/>
            <person name="Albert R."/>
            <person name="Binder M."/>
            <person name="Bloem J."/>
            <person name="Labutti K."/>
            <person name="Salamov A."/>
            <person name="Andreopoulos B."/>
            <person name="Baker S."/>
            <person name="Barry K."/>
            <person name="Bills G."/>
            <person name="Bluhm B."/>
            <person name="Cannon C."/>
            <person name="Castanera R."/>
            <person name="Culley D."/>
            <person name="Daum C."/>
            <person name="Ezra D."/>
            <person name="Gonzalez J."/>
            <person name="Henrissat B."/>
            <person name="Kuo A."/>
            <person name="Liang C."/>
            <person name="Lipzen A."/>
            <person name="Lutzoni F."/>
            <person name="Magnuson J."/>
            <person name="Mondo S."/>
            <person name="Nolan M."/>
            <person name="Ohm R."/>
            <person name="Pangilinan J."/>
            <person name="Park H.-J."/>
            <person name="Ramirez L."/>
            <person name="Alfaro M."/>
            <person name="Sun H."/>
            <person name="Tritt A."/>
            <person name="Yoshinaga Y."/>
            <person name="Zwiers L.-H."/>
            <person name="Turgeon B."/>
            <person name="Goodwin S."/>
            <person name="Spatafora J."/>
            <person name="Crous P."/>
            <person name="Grigoriev I."/>
        </authorList>
    </citation>
    <scope>NUCLEOTIDE SEQUENCE</scope>
    <source>
        <strain evidence="2 4">CBS 304.34</strain>
    </source>
</reference>
<keyword evidence="1" id="KW-0175">Coiled coil</keyword>